<dbReference type="KEGG" id="fcy:FRACYDRAFT_246138"/>
<dbReference type="SUPFAM" id="SSF52058">
    <property type="entry name" value="L domain-like"/>
    <property type="match status" value="1"/>
</dbReference>
<dbReference type="OrthoDB" id="46111at2759"/>
<dbReference type="AlphaFoldDB" id="A0A1E7EYV1"/>
<feature type="region of interest" description="Disordered" evidence="3">
    <location>
        <begin position="934"/>
        <end position="976"/>
    </location>
</feature>
<accession>A0A1E7EYV1</accession>
<feature type="compositionally biased region" description="Low complexity" evidence="3">
    <location>
        <begin position="555"/>
        <end position="572"/>
    </location>
</feature>
<feature type="region of interest" description="Disordered" evidence="3">
    <location>
        <begin position="541"/>
        <end position="576"/>
    </location>
</feature>
<evidence type="ECO:0000256" key="2">
    <source>
        <dbReference type="ARBA" id="ARBA00022737"/>
    </source>
</evidence>
<feature type="region of interest" description="Disordered" evidence="3">
    <location>
        <begin position="75"/>
        <end position="122"/>
    </location>
</feature>
<evidence type="ECO:0000313" key="5">
    <source>
        <dbReference type="Proteomes" id="UP000095751"/>
    </source>
</evidence>
<dbReference type="InterPro" id="IPR050994">
    <property type="entry name" value="At_inactive_RLKs"/>
</dbReference>
<dbReference type="PANTHER" id="PTHR48010:SF58">
    <property type="entry name" value="RECEPTOR PROTEIN KINASE-LIKE PROTEIN ZAR1"/>
    <property type="match status" value="1"/>
</dbReference>
<gene>
    <name evidence="4" type="ORF">FRACYDRAFT_246138</name>
</gene>
<proteinExistence type="predicted"/>
<dbReference type="Gene3D" id="3.80.10.10">
    <property type="entry name" value="Ribonuclease Inhibitor"/>
    <property type="match status" value="4"/>
</dbReference>
<dbReference type="Gene3D" id="1.25.40.20">
    <property type="entry name" value="Ankyrin repeat-containing domain"/>
    <property type="match status" value="1"/>
</dbReference>
<dbReference type="InterPro" id="IPR036770">
    <property type="entry name" value="Ankyrin_rpt-contain_sf"/>
</dbReference>
<evidence type="ECO:0000313" key="4">
    <source>
        <dbReference type="EMBL" id="OEU11037.1"/>
    </source>
</evidence>
<organism evidence="4 5">
    <name type="scientific">Fragilariopsis cylindrus CCMP1102</name>
    <dbReference type="NCBI Taxonomy" id="635003"/>
    <lineage>
        <taxon>Eukaryota</taxon>
        <taxon>Sar</taxon>
        <taxon>Stramenopiles</taxon>
        <taxon>Ochrophyta</taxon>
        <taxon>Bacillariophyta</taxon>
        <taxon>Bacillariophyceae</taxon>
        <taxon>Bacillariophycidae</taxon>
        <taxon>Bacillariales</taxon>
        <taxon>Bacillariaceae</taxon>
        <taxon>Fragilariopsis</taxon>
    </lineage>
</organism>
<name>A0A1E7EYV1_9STRA</name>
<dbReference type="EMBL" id="KV784369">
    <property type="protein sequence ID" value="OEU11037.1"/>
    <property type="molecule type" value="Genomic_DNA"/>
</dbReference>
<evidence type="ECO:0000256" key="3">
    <source>
        <dbReference type="SAM" id="MobiDB-lite"/>
    </source>
</evidence>
<dbReference type="PANTHER" id="PTHR48010">
    <property type="entry name" value="OS05G0588300 PROTEIN"/>
    <property type="match status" value="1"/>
</dbReference>
<dbReference type="InterPro" id="IPR032675">
    <property type="entry name" value="LRR_dom_sf"/>
</dbReference>
<keyword evidence="1" id="KW-0433">Leucine-rich repeat</keyword>
<reference evidence="4 5" key="1">
    <citation type="submission" date="2016-09" db="EMBL/GenBank/DDBJ databases">
        <title>Extensive genetic diversity and differential bi-allelic expression allows diatom success in the polar Southern Ocean.</title>
        <authorList>
            <consortium name="DOE Joint Genome Institute"/>
            <person name="Mock T."/>
            <person name="Otillar R.P."/>
            <person name="Strauss J."/>
            <person name="Dupont C."/>
            <person name="Frickenhaus S."/>
            <person name="Maumus F."/>
            <person name="Mcmullan M."/>
            <person name="Sanges R."/>
            <person name="Schmutz J."/>
            <person name="Toseland A."/>
            <person name="Valas R."/>
            <person name="Veluchamy A."/>
            <person name="Ward B.J."/>
            <person name="Allen A."/>
            <person name="Barry K."/>
            <person name="Falciatore A."/>
            <person name="Ferrante M."/>
            <person name="Fortunato A.E."/>
            <person name="Gloeckner G."/>
            <person name="Gruber A."/>
            <person name="Hipkin R."/>
            <person name="Janech M."/>
            <person name="Kroth P."/>
            <person name="Leese F."/>
            <person name="Lindquist E."/>
            <person name="Lyon B.R."/>
            <person name="Martin J."/>
            <person name="Mayer C."/>
            <person name="Parker M."/>
            <person name="Quesneville H."/>
            <person name="Raymond J."/>
            <person name="Uhlig C."/>
            <person name="Valentin K.U."/>
            <person name="Worden A.Z."/>
            <person name="Armbrust E.V."/>
            <person name="Bowler C."/>
            <person name="Green B."/>
            <person name="Moulton V."/>
            <person name="Van Oosterhout C."/>
            <person name="Grigoriev I."/>
        </authorList>
    </citation>
    <scope>NUCLEOTIDE SEQUENCE [LARGE SCALE GENOMIC DNA]</scope>
    <source>
        <strain evidence="4 5">CCMP1102</strain>
    </source>
</reference>
<dbReference type="Proteomes" id="UP000095751">
    <property type="component" value="Unassembled WGS sequence"/>
</dbReference>
<dbReference type="SUPFAM" id="SSF48403">
    <property type="entry name" value="Ankyrin repeat"/>
    <property type="match status" value="1"/>
</dbReference>
<feature type="compositionally biased region" description="Basic and acidic residues" evidence="3">
    <location>
        <begin position="958"/>
        <end position="976"/>
    </location>
</feature>
<protein>
    <submittedName>
        <fullName evidence="4">RNI-like protein</fullName>
    </submittedName>
</protein>
<keyword evidence="2" id="KW-0677">Repeat</keyword>
<keyword evidence="5" id="KW-1185">Reference proteome</keyword>
<dbReference type="Pfam" id="PF00560">
    <property type="entry name" value="LRR_1"/>
    <property type="match status" value="6"/>
</dbReference>
<dbReference type="InParanoid" id="A0A1E7EYV1"/>
<dbReference type="InterPro" id="IPR001611">
    <property type="entry name" value="Leu-rich_rpt"/>
</dbReference>
<sequence length="976" mass="108941">MKWDAINAKPVEIGYWGPGFAKTTIYKMAASSMKKQYKTDVETILKAKGLSDTSVSVDDLSFFCKDFLAWQAKQHSSSDSSSSGPTSVVDTTTGTTTSRNNNQNYHKKLKNRKNPEGAPSRYLEYEGPDATYLIRLGKHPTISYPNLKDFTDTEIRIVYHYNPFNVQNQNQNANNAPSKGKAGQSSSLQVLQVDDCPRHFLWLSDQTIQKELDYKLENGGRWSERTLLEKSYFTLFYGSTGLASQYMDYVDDFQTDLIGWDIMNRSSNHCDWEGIDCATYLEKRIIIKNKSKTNSRISKIQPGPQPVVVVVDEENENKMILYQNVSYVISFAINGFSLEGRLPTDLYQLSYLKTLDLHGNMIRGTIPNSWGNLKNLQLLNLCENLLTGTLPSSLIKWTNIQSLLLGSNLLTGTIPKQLIESWTNKKKHHPVTNVVAPPQQQVIGLQVLDLYNNKFTGQFPFTTLLQYGKHLQLLNLGNNMFTGTLPSAFFHVNVTANTNSNSDNPNNIANANANANANSDAISDNANVNANANANTIASDSNALPIDKSHRRRAGSSSSSSSITSKNNSGNNNGTGGGGLSRLEIFNLSYNQISGPIPKDWWKIVHILKIWNLSHNQLSGSIPGEIMLIDSLQLLDMSYNKLTGTIPQEQIEGGFRNPKKWLNLKDLYSLLINNNFVSGTIPNEFLYGLSPALIELDLADNLLDGTLPSSLGRMSKLERFDIHNNTIIGTLPSEMNRMYPDIKLNLTDNLLTGTVPKIFCGGGAMSSSILFRQFGCDAIICPPGTYHPDGAAKKRFRFLIEWDPTELIRRDEYGCVPLDYAAINFPSIEMFRFILECGMRYFPKKKGISLPFQEDMDNETPFQEACKKYGHEQVMMVISDTLNNPGTPPLNSADALLSAAIDGSIHLDCVYLLVRREPDVLQKLLSQSLAVVTSAGSNNNNNNNNTRNDDGTNPCKLVENKLDSTTERKRKREFNF</sequence>
<evidence type="ECO:0000256" key="1">
    <source>
        <dbReference type="ARBA" id="ARBA00022614"/>
    </source>
</evidence>
<dbReference type="FunFam" id="3.80.10.10:FF:000041">
    <property type="entry name" value="LRR receptor-like serine/threonine-protein kinase ERECTA"/>
    <property type="match status" value="1"/>
</dbReference>
<feature type="compositionally biased region" description="Low complexity" evidence="3">
    <location>
        <begin position="77"/>
        <end position="98"/>
    </location>
</feature>